<feature type="transmembrane region" description="Helical" evidence="1">
    <location>
        <begin position="34"/>
        <end position="58"/>
    </location>
</feature>
<dbReference type="RefSeq" id="WP_284101068.1">
    <property type="nucleotide sequence ID" value="NZ_JARRAF010000012.1"/>
</dbReference>
<keyword evidence="1" id="KW-0472">Membrane</keyword>
<dbReference type="Proteomes" id="UP001172778">
    <property type="component" value="Unassembled WGS sequence"/>
</dbReference>
<keyword evidence="1" id="KW-0812">Transmembrane</keyword>
<comment type="caution">
    <text evidence="2">The sequence shown here is derived from an EMBL/GenBank/DDBJ whole genome shotgun (WGS) entry which is preliminary data.</text>
</comment>
<evidence type="ECO:0000313" key="3">
    <source>
        <dbReference type="Proteomes" id="UP001172778"/>
    </source>
</evidence>
<dbReference type="EMBL" id="JARRAF010000012">
    <property type="protein sequence ID" value="MDK2124754.1"/>
    <property type="molecule type" value="Genomic_DNA"/>
</dbReference>
<accession>A0ABT7DXN6</accession>
<sequence length="338" mass="37264">MKIRFDLPPTSSQESNGMAVRYAAAKRQVPRWRWYLLLALVIMPPLYLALRFVIAYWWEPAPAFVTLQDVVVKAGVSGRIAQIQQPGVRLNAGDPVGKLQTLPVEAIPEIPDNPQPSQVSPAQLDVARASLALAERQLQLRNQHLEAVRRLLAAGAATAAELANAQAMWSGAEADRIRAARDLADLRGASSRRVSNLPKPIKPLPPVQPPLGVAPVSGELLRLLVRPGEWVTEETEVALLRGTAEPRIMAYIQPAEARYAKLGRAATLRFADGGQLPAHVVAIAPETQRLPADRTAQLMPRGQAIVVTLQPDQPLPLRYRIHQLPLDVRFDQIWPWQQ</sequence>
<dbReference type="SUPFAM" id="SSF56954">
    <property type="entry name" value="Outer membrane efflux proteins (OEP)"/>
    <property type="match status" value="1"/>
</dbReference>
<evidence type="ECO:0000256" key="1">
    <source>
        <dbReference type="SAM" id="Phobius"/>
    </source>
</evidence>
<evidence type="ECO:0000313" key="2">
    <source>
        <dbReference type="EMBL" id="MDK2124754.1"/>
    </source>
</evidence>
<dbReference type="Gene3D" id="1.20.1600.10">
    <property type="entry name" value="Outer membrane efflux proteins (OEP)"/>
    <property type="match status" value="1"/>
</dbReference>
<reference evidence="2" key="1">
    <citation type="submission" date="2023-03" db="EMBL/GenBank/DDBJ databases">
        <title>Chitinimonas shenzhenensis gen. nov., sp. nov., a novel member of family Burkholderiaceae isolated from activated sludge collected in Shen Zhen, China.</title>
        <authorList>
            <person name="Wang X."/>
        </authorList>
    </citation>
    <scope>NUCLEOTIDE SEQUENCE</scope>
    <source>
        <strain evidence="2">DQS-5</strain>
    </source>
</reference>
<protein>
    <submittedName>
        <fullName evidence="2">HlyD family efflux transporter periplasmic adaptor subunit</fullName>
    </submittedName>
</protein>
<proteinExistence type="predicted"/>
<name>A0ABT7DXN6_9NEIS</name>
<keyword evidence="3" id="KW-1185">Reference proteome</keyword>
<keyword evidence="1" id="KW-1133">Transmembrane helix</keyword>
<organism evidence="2 3">
    <name type="scientific">Parachitinimonas caeni</name>
    <dbReference type="NCBI Taxonomy" id="3031301"/>
    <lineage>
        <taxon>Bacteria</taxon>
        <taxon>Pseudomonadati</taxon>
        <taxon>Pseudomonadota</taxon>
        <taxon>Betaproteobacteria</taxon>
        <taxon>Neisseriales</taxon>
        <taxon>Chitinibacteraceae</taxon>
        <taxon>Parachitinimonas</taxon>
    </lineage>
</organism>
<gene>
    <name evidence="2" type="ORF">PZA18_11920</name>
</gene>